<dbReference type="EMBL" id="QPFP01000012">
    <property type="protein sequence ID" value="TEB33447.1"/>
    <property type="molecule type" value="Genomic_DNA"/>
</dbReference>
<reference evidence="4 5" key="1">
    <citation type="journal article" date="2019" name="Nat. Ecol. Evol.">
        <title>Megaphylogeny resolves global patterns of mushroom evolution.</title>
        <authorList>
            <person name="Varga T."/>
            <person name="Krizsan K."/>
            <person name="Foldi C."/>
            <person name="Dima B."/>
            <person name="Sanchez-Garcia M."/>
            <person name="Sanchez-Ramirez S."/>
            <person name="Szollosi G.J."/>
            <person name="Szarkandi J.G."/>
            <person name="Papp V."/>
            <person name="Albert L."/>
            <person name="Andreopoulos W."/>
            <person name="Angelini C."/>
            <person name="Antonin V."/>
            <person name="Barry K.W."/>
            <person name="Bougher N.L."/>
            <person name="Buchanan P."/>
            <person name="Buyck B."/>
            <person name="Bense V."/>
            <person name="Catcheside P."/>
            <person name="Chovatia M."/>
            <person name="Cooper J."/>
            <person name="Damon W."/>
            <person name="Desjardin D."/>
            <person name="Finy P."/>
            <person name="Geml J."/>
            <person name="Haridas S."/>
            <person name="Hughes K."/>
            <person name="Justo A."/>
            <person name="Karasinski D."/>
            <person name="Kautmanova I."/>
            <person name="Kiss B."/>
            <person name="Kocsube S."/>
            <person name="Kotiranta H."/>
            <person name="LaButti K.M."/>
            <person name="Lechner B.E."/>
            <person name="Liimatainen K."/>
            <person name="Lipzen A."/>
            <person name="Lukacs Z."/>
            <person name="Mihaltcheva S."/>
            <person name="Morgado L.N."/>
            <person name="Niskanen T."/>
            <person name="Noordeloos M.E."/>
            <person name="Ohm R.A."/>
            <person name="Ortiz-Santana B."/>
            <person name="Ovrebo C."/>
            <person name="Racz N."/>
            <person name="Riley R."/>
            <person name="Savchenko A."/>
            <person name="Shiryaev A."/>
            <person name="Soop K."/>
            <person name="Spirin V."/>
            <person name="Szebenyi C."/>
            <person name="Tomsovsky M."/>
            <person name="Tulloss R.E."/>
            <person name="Uehling J."/>
            <person name="Grigoriev I.V."/>
            <person name="Vagvolgyi C."/>
            <person name="Papp T."/>
            <person name="Martin F.M."/>
            <person name="Miettinen O."/>
            <person name="Hibbett D.S."/>
            <person name="Nagy L.G."/>
        </authorList>
    </citation>
    <scope>NUCLEOTIDE SEQUENCE [LARGE SCALE GENOMIC DNA]</scope>
    <source>
        <strain evidence="4 5">FP101781</strain>
    </source>
</reference>
<keyword evidence="1 2" id="KW-1015">Disulfide bond</keyword>
<dbReference type="EC" id="1.14.99.56" evidence="2"/>
<feature type="domain" description="Auxiliary Activity family 9 catalytic" evidence="3">
    <location>
        <begin position="57"/>
        <end position="265"/>
    </location>
</feature>
<evidence type="ECO:0000313" key="4">
    <source>
        <dbReference type="EMBL" id="TEB33447.1"/>
    </source>
</evidence>
<protein>
    <recommendedName>
        <fullName evidence="2">AA9 family lytic polysaccharide monooxygenase</fullName>
        <ecNumber evidence="2">1.14.99.56</ecNumber>
    </recommendedName>
    <alternativeName>
        <fullName evidence="2">Endo-beta-1,4-glucanase</fullName>
    </alternativeName>
    <alternativeName>
        <fullName evidence="2">Glycosyl hydrolase 61 family protein</fullName>
    </alternativeName>
</protein>
<dbReference type="GO" id="GO:0008810">
    <property type="term" value="F:cellulase activity"/>
    <property type="evidence" value="ECO:0007669"/>
    <property type="project" value="UniProtKB-UniRule"/>
</dbReference>
<dbReference type="Pfam" id="PF03443">
    <property type="entry name" value="AA9"/>
    <property type="match status" value="1"/>
</dbReference>
<comment type="catalytic activity">
    <reaction evidence="2">
        <text>[(1-&gt;4)-beta-D-glucosyl]n+m + reduced acceptor + O2 = 4-dehydro-beta-D-glucosyl-[(1-&gt;4)-beta-D-glucosyl]n-1 + [(1-&gt;4)-beta-D-glucosyl]m + acceptor + H2O.</text>
        <dbReference type="EC" id="1.14.99.56"/>
    </reaction>
</comment>
<comment type="caution">
    <text evidence="4">The sequence shown here is derived from an EMBL/GenBank/DDBJ whole genome shotgun (WGS) entry which is preliminary data.</text>
</comment>
<keyword evidence="2" id="KW-0136">Cellulose degradation</keyword>
<dbReference type="STRING" id="71717.A0A4Y7TGZ9"/>
<keyword evidence="2" id="KW-0964">Secreted</keyword>
<dbReference type="CDD" id="cd21175">
    <property type="entry name" value="LPMO_AA9"/>
    <property type="match status" value="1"/>
</dbReference>
<name>A0A4Y7TGZ9_COPMI</name>
<dbReference type="InterPro" id="IPR005103">
    <property type="entry name" value="AA9_LPMO"/>
</dbReference>
<dbReference type="Gene3D" id="2.70.50.70">
    <property type="match status" value="1"/>
</dbReference>
<dbReference type="OrthoDB" id="4849160at2759"/>
<dbReference type="Proteomes" id="UP000298030">
    <property type="component" value="Unassembled WGS sequence"/>
</dbReference>
<evidence type="ECO:0000256" key="1">
    <source>
        <dbReference type="ARBA" id="ARBA00023157"/>
    </source>
</evidence>
<organism evidence="4 5">
    <name type="scientific">Coprinellus micaceus</name>
    <name type="common">Glistening ink-cap mushroom</name>
    <name type="synonym">Coprinus micaceus</name>
    <dbReference type="NCBI Taxonomy" id="71717"/>
    <lineage>
        <taxon>Eukaryota</taxon>
        <taxon>Fungi</taxon>
        <taxon>Dikarya</taxon>
        <taxon>Basidiomycota</taxon>
        <taxon>Agaricomycotina</taxon>
        <taxon>Agaricomycetes</taxon>
        <taxon>Agaricomycetidae</taxon>
        <taxon>Agaricales</taxon>
        <taxon>Agaricineae</taxon>
        <taxon>Psathyrellaceae</taxon>
        <taxon>Coprinellus</taxon>
    </lineage>
</organism>
<keyword evidence="5" id="KW-1185">Reference proteome</keyword>
<sequence>MQRGIQASSHPVEDKKALTVKAWKAGLVSRISGPFFQMLSATVLAFASLLVGQVAAHGGVTSYVIDGTTYPGWQPYNSASGQKSIGRPYSSYDPIMTTSAGTFACNNGGQASGGQLSANVKGGSVVTAKWNQWTHAEGPVMVYMAKCSGACTSANSNSLSWFKIAETGLISGTLAKGQWGNGLIMQNLAYNVTIPRSLANGEYLIRHELLALHQANTPQFYPECAQLILSGGGSASPPSNYLTKFPGGYSMTDPGVRVDIYSAQAPSITTYKVPGPAVWSG</sequence>
<proteinExistence type="predicted"/>
<dbReference type="GO" id="GO:0030245">
    <property type="term" value="P:cellulose catabolic process"/>
    <property type="evidence" value="ECO:0007669"/>
    <property type="project" value="UniProtKB-UniRule"/>
</dbReference>
<dbReference type="PANTHER" id="PTHR33353:SF19">
    <property type="entry name" value="GLYCOSYLHYDROLASE FAMILY 61-8 PROTEIN"/>
    <property type="match status" value="1"/>
</dbReference>
<dbReference type="InterPro" id="IPR049892">
    <property type="entry name" value="AA9"/>
</dbReference>
<comment type="subcellular location">
    <subcellularLocation>
        <location evidence="2">Secreted</location>
    </subcellularLocation>
</comment>
<dbReference type="GO" id="GO:0030248">
    <property type="term" value="F:cellulose binding"/>
    <property type="evidence" value="ECO:0007669"/>
    <property type="project" value="UniProtKB-UniRule"/>
</dbReference>
<evidence type="ECO:0000313" key="5">
    <source>
        <dbReference type="Proteomes" id="UP000298030"/>
    </source>
</evidence>
<dbReference type="AlphaFoldDB" id="A0A4Y7TGZ9"/>
<evidence type="ECO:0000256" key="2">
    <source>
        <dbReference type="RuleBase" id="RU368122"/>
    </source>
</evidence>
<gene>
    <name evidence="4" type="ORF">FA13DRAFT_154092</name>
</gene>
<comment type="domain">
    <text evidence="2">Has a modular structure: an endo-beta-1,4-glucanase catalytic module at the N-terminus, a linker rich in serines and threonines, and a C-terminal carbohydrate-binding module (CBM).</text>
</comment>
<comment type="function">
    <text evidence="2">Lytic polysaccharide monooxygenase (LMPO) that depolymerizes crystalline and amorphous polysaccharides via the oxidation of scissile alpha- or beta-(1-4)-glycosidic bonds, yielding C1 and/or C4 oxidation products. Catalysis by LPMOs requires the reduction of the active-site copper from Cu(II) to Cu(I) by a reducing agent and H(2)O(2) or O(2) as a cosubstrate.</text>
</comment>
<accession>A0A4Y7TGZ9</accession>
<dbReference type="PANTHER" id="PTHR33353">
    <property type="entry name" value="PUTATIVE (AFU_ORTHOLOGUE AFUA_1G12560)-RELATED"/>
    <property type="match status" value="1"/>
</dbReference>
<keyword evidence="2" id="KW-0624">Polysaccharide degradation</keyword>
<keyword evidence="2" id="KW-0119">Carbohydrate metabolism</keyword>
<evidence type="ECO:0000259" key="3">
    <source>
        <dbReference type="Pfam" id="PF03443"/>
    </source>
</evidence>
<dbReference type="GO" id="GO:0005576">
    <property type="term" value="C:extracellular region"/>
    <property type="evidence" value="ECO:0007669"/>
    <property type="project" value="UniProtKB-SubCell"/>
</dbReference>